<dbReference type="Gene3D" id="2.10.70.10">
    <property type="entry name" value="Complement Module, domain 1"/>
    <property type="match status" value="1"/>
</dbReference>
<dbReference type="EMBL" id="VPFL01000014">
    <property type="protein sequence ID" value="TXF11393.1"/>
    <property type="molecule type" value="Genomic_DNA"/>
</dbReference>
<dbReference type="InterPro" id="IPR019600">
    <property type="entry name" value="Hemin_uptake_protein_HemP"/>
</dbReference>
<organism evidence="2 3">
    <name type="scientific">Pelomicrobium methylotrophicum</name>
    <dbReference type="NCBI Taxonomy" id="2602750"/>
    <lineage>
        <taxon>Bacteria</taxon>
        <taxon>Pseudomonadati</taxon>
        <taxon>Pseudomonadota</taxon>
        <taxon>Hydrogenophilia</taxon>
        <taxon>Hydrogenophilia incertae sedis</taxon>
        <taxon>Pelomicrobium</taxon>
    </lineage>
</organism>
<dbReference type="OrthoDB" id="5348353at2"/>
<name>A0A5C7EK50_9PROT</name>
<keyword evidence="3" id="KW-1185">Reference proteome</keyword>
<comment type="caution">
    <text evidence="2">The sequence shown here is derived from an EMBL/GenBank/DDBJ whole genome shotgun (WGS) entry which is preliminary data.</text>
</comment>
<dbReference type="AlphaFoldDB" id="A0A5C7EK50"/>
<dbReference type="RefSeq" id="WP_147800225.1">
    <property type="nucleotide sequence ID" value="NZ_VPFL01000014.1"/>
</dbReference>
<gene>
    <name evidence="2" type="ORF">FR698_10880</name>
</gene>
<sequence>MPSDQKPCPWGTPLEDRKPRRVTSEELLGRAGELIIVHREREYRLRRTANGKLILTA</sequence>
<evidence type="ECO:0000313" key="3">
    <source>
        <dbReference type="Proteomes" id="UP000321201"/>
    </source>
</evidence>
<dbReference type="Proteomes" id="UP000321201">
    <property type="component" value="Unassembled WGS sequence"/>
</dbReference>
<dbReference type="FunCoup" id="A0A5C7EK50">
    <property type="interactions" value="11"/>
</dbReference>
<evidence type="ECO:0000256" key="1">
    <source>
        <dbReference type="SAM" id="MobiDB-lite"/>
    </source>
</evidence>
<feature type="region of interest" description="Disordered" evidence="1">
    <location>
        <begin position="1"/>
        <end position="21"/>
    </location>
</feature>
<protein>
    <submittedName>
        <fullName evidence="2">Hemin uptake protein HemP</fullName>
    </submittedName>
</protein>
<proteinExistence type="predicted"/>
<accession>A0A5C7EK50</accession>
<dbReference type="Pfam" id="PF10636">
    <property type="entry name" value="hemP"/>
    <property type="match status" value="1"/>
</dbReference>
<evidence type="ECO:0000313" key="2">
    <source>
        <dbReference type="EMBL" id="TXF11393.1"/>
    </source>
</evidence>
<dbReference type="InParanoid" id="A0A5C7EK50"/>
<reference evidence="2 3" key="1">
    <citation type="submission" date="2019-08" db="EMBL/GenBank/DDBJ databases">
        <title>Pelomicrobium methylotrophicum gen. nov., sp. nov. a moderately thermophilic, facultatively anaerobic, lithoautotrophic and methylotrophic bacterium isolated from a terrestrial mud volcano.</title>
        <authorList>
            <person name="Slobodkina G.B."/>
            <person name="Merkel A.Y."/>
            <person name="Slobodkin A.I."/>
        </authorList>
    </citation>
    <scope>NUCLEOTIDE SEQUENCE [LARGE SCALE GENOMIC DNA]</scope>
    <source>
        <strain evidence="2 3">SM250</strain>
    </source>
</reference>